<gene>
    <name evidence="2" type="ORF">W97_07195</name>
</gene>
<evidence type="ECO:0000313" key="2">
    <source>
        <dbReference type="EMBL" id="EON68047.1"/>
    </source>
</evidence>
<dbReference type="GeneID" id="19904506"/>
<organism evidence="2 3">
    <name type="scientific">Coniosporium apollinis (strain CBS 100218)</name>
    <name type="common">Rock-inhabiting black yeast</name>
    <dbReference type="NCBI Taxonomy" id="1168221"/>
    <lineage>
        <taxon>Eukaryota</taxon>
        <taxon>Fungi</taxon>
        <taxon>Dikarya</taxon>
        <taxon>Ascomycota</taxon>
        <taxon>Pezizomycotina</taxon>
        <taxon>Dothideomycetes</taxon>
        <taxon>Dothideomycetes incertae sedis</taxon>
        <taxon>Coniosporium</taxon>
    </lineage>
</organism>
<dbReference type="Pfam" id="PF26639">
    <property type="entry name" value="Het-6_barrel"/>
    <property type="match status" value="1"/>
</dbReference>
<keyword evidence="3" id="KW-1185">Reference proteome</keyword>
<protein>
    <recommendedName>
        <fullName evidence="1">Heterokaryon incompatibility domain-containing protein</fullName>
    </recommendedName>
</protein>
<reference evidence="3" key="1">
    <citation type="submission" date="2012-06" db="EMBL/GenBank/DDBJ databases">
        <title>The genome sequence of Coniosporium apollinis CBS 100218.</title>
        <authorList>
            <consortium name="The Broad Institute Genome Sequencing Platform"/>
            <person name="Cuomo C."/>
            <person name="Gorbushina A."/>
            <person name="Noack S."/>
            <person name="Walker B."/>
            <person name="Young S.K."/>
            <person name="Zeng Q."/>
            <person name="Gargeya S."/>
            <person name="Fitzgerald M."/>
            <person name="Haas B."/>
            <person name="Abouelleil A."/>
            <person name="Alvarado L."/>
            <person name="Arachchi H.M."/>
            <person name="Berlin A.M."/>
            <person name="Chapman S.B."/>
            <person name="Goldberg J."/>
            <person name="Griggs A."/>
            <person name="Gujja S."/>
            <person name="Hansen M."/>
            <person name="Howarth C."/>
            <person name="Imamovic A."/>
            <person name="Larimer J."/>
            <person name="McCowan C."/>
            <person name="Montmayeur A."/>
            <person name="Murphy C."/>
            <person name="Neiman D."/>
            <person name="Pearson M."/>
            <person name="Priest M."/>
            <person name="Roberts A."/>
            <person name="Saif S."/>
            <person name="Shea T."/>
            <person name="Sisk P."/>
            <person name="Sykes S."/>
            <person name="Wortman J."/>
            <person name="Nusbaum C."/>
            <person name="Birren B."/>
        </authorList>
    </citation>
    <scope>NUCLEOTIDE SEQUENCE [LARGE SCALE GENOMIC DNA]</scope>
    <source>
        <strain evidence="3">CBS 100218</strain>
    </source>
</reference>
<dbReference type="HOGENOM" id="CLU_004184_7_4_1"/>
<dbReference type="EMBL" id="JH767592">
    <property type="protein sequence ID" value="EON68047.1"/>
    <property type="molecule type" value="Genomic_DNA"/>
</dbReference>
<name>R7Z1L8_CONA1</name>
<evidence type="ECO:0000259" key="1">
    <source>
        <dbReference type="Pfam" id="PF06985"/>
    </source>
</evidence>
<accession>R7Z1L8</accession>
<dbReference type="STRING" id="1168221.R7Z1L8"/>
<dbReference type="OrthoDB" id="2157530at2759"/>
<sequence length="628" mass="70500">MSAMLLDMSNKPAEESLATIDEVIAFPYRDLQWRSRSDPQVRILHILPASGSGDDVVCRLTAVYTGDQPSYEALSYTWGDSDHTRTITLNGHAYQVTSNLYSALQHLRHADKERRIWVDAVCINQSDLEEKNLMVQQMHLIYHRADLTLVWLGERSRDSDLALDLVCLQGQNGELCIDPAIESELEQKLLAEKDVTEESRERWEALAGLFGRPYWTRVWIVQELVWSYYITVVCGERQMPFNCFRLAHFTIWGIFDRSRPLLTSLSGSIFVGLRGMRTIGHIVQIHNCLFEPSRPLGSILSYLRRCKATDPRDKVYGCITLAELPLPKGLEVRYNLSPAEAYTNAARALIEHDKSLKILSSCEDHDLDQDVPEYLTSIDGCQRHNIPELPSWAPNWGRPRLGVPLPGDYEVLSLVSEIFREDPYFASGASKPYYKFLDDQMSLVVRGFVLDGVVEVGSDFYGIGGHRDFLLDAVNSCSRWPVAGVRYGSGLVDSLIHTMTGNRHGGGTKFPRGFIPNLENSEDPEVQDNIARTTSGRVFLISSQGLLGLGPRNTQVNDRLCIIAGCHVPVVLRQVRRAGGHDGDGCITVTHEETAYYHVVGGAYVHGVMEGELASRFNKAELTEFVLR</sequence>
<dbReference type="Pfam" id="PF06985">
    <property type="entry name" value="HET"/>
    <property type="match status" value="1"/>
</dbReference>
<dbReference type="PANTHER" id="PTHR24148">
    <property type="entry name" value="ANKYRIN REPEAT DOMAIN-CONTAINING PROTEIN 39 HOMOLOG-RELATED"/>
    <property type="match status" value="1"/>
</dbReference>
<evidence type="ECO:0000313" key="3">
    <source>
        <dbReference type="Proteomes" id="UP000016924"/>
    </source>
</evidence>
<dbReference type="InterPro" id="IPR010730">
    <property type="entry name" value="HET"/>
</dbReference>
<dbReference type="InterPro" id="IPR052895">
    <property type="entry name" value="HetReg/Transcr_Mod"/>
</dbReference>
<dbReference type="PANTHER" id="PTHR24148:SF73">
    <property type="entry name" value="HET DOMAIN PROTEIN (AFU_ORTHOLOGUE AFUA_8G01020)"/>
    <property type="match status" value="1"/>
</dbReference>
<dbReference type="eggNOG" id="ENOG502RS70">
    <property type="taxonomic scope" value="Eukaryota"/>
</dbReference>
<feature type="domain" description="Heterokaryon incompatibility" evidence="1">
    <location>
        <begin position="71"/>
        <end position="223"/>
    </location>
</feature>
<dbReference type="AlphaFoldDB" id="R7Z1L8"/>
<dbReference type="Proteomes" id="UP000016924">
    <property type="component" value="Unassembled WGS sequence"/>
</dbReference>
<proteinExistence type="predicted"/>
<dbReference type="RefSeq" id="XP_007783364.1">
    <property type="nucleotide sequence ID" value="XM_007785174.1"/>
</dbReference>